<organism evidence="3 4">
    <name type="scientific">Brevibacterium jeotgali</name>
    <dbReference type="NCBI Taxonomy" id="1262550"/>
    <lineage>
        <taxon>Bacteria</taxon>
        <taxon>Bacillati</taxon>
        <taxon>Actinomycetota</taxon>
        <taxon>Actinomycetes</taxon>
        <taxon>Micrococcales</taxon>
        <taxon>Brevibacteriaceae</taxon>
        <taxon>Brevibacterium</taxon>
    </lineage>
</organism>
<dbReference type="OrthoDB" id="9799372at2"/>
<dbReference type="AlphaFoldDB" id="A0A2H1L6Y2"/>
<evidence type="ECO:0000259" key="2">
    <source>
        <dbReference type="SMART" id="SM00226"/>
    </source>
</evidence>
<evidence type="ECO:0000256" key="1">
    <source>
        <dbReference type="ARBA" id="ARBA00022849"/>
    </source>
</evidence>
<dbReference type="Proteomes" id="UP000234462">
    <property type="component" value="Unassembled WGS sequence"/>
</dbReference>
<evidence type="ECO:0000313" key="3">
    <source>
        <dbReference type="EMBL" id="SMY12674.1"/>
    </source>
</evidence>
<dbReference type="PANTHER" id="PTHR43428">
    <property type="entry name" value="ARSENATE REDUCTASE"/>
    <property type="match status" value="1"/>
</dbReference>
<evidence type="ECO:0000313" key="4">
    <source>
        <dbReference type="Proteomes" id="UP000234462"/>
    </source>
</evidence>
<reference evidence="4" key="1">
    <citation type="submission" date="2017-03" db="EMBL/GenBank/DDBJ databases">
        <authorList>
            <person name="Monnet C."/>
        </authorList>
    </citation>
    <scope>NUCLEOTIDE SEQUENCE [LARGE SCALE GENOMIC DNA]</scope>
    <source>
        <strain evidence="4">SJ5-8</strain>
    </source>
</reference>
<dbReference type="InterPro" id="IPR036196">
    <property type="entry name" value="Ptyr_pPase_sf"/>
</dbReference>
<name>A0A2H1L6Y2_9MICO</name>
<accession>A0A2H1L6Y2</accession>
<dbReference type="GO" id="GO:0102100">
    <property type="term" value="F:mycothiol-arsenate ligase activity"/>
    <property type="evidence" value="ECO:0007669"/>
    <property type="project" value="UniProtKB-EC"/>
</dbReference>
<dbReference type="InterPro" id="IPR023485">
    <property type="entry name" value="Ptyr_pPase"/>
</dbReference>
<dbReference type="SMART" id="SM00226">
    <property type="entry name" value="LMWPc"/>
    <property type="match status" value="1"/>
</dbReference>
<dbReference type="Gene3D" id="3.40.50.2300">
    <property type="match status" value="1"/>
</dbReference>
<dbReference type="EMBL" id="FXZM01000011">
    <property type="protein sequence ID" value="SMY12674.1"/>
    <property type="molecule type" value="Genomic_DNA"/>
</dbReference>
<protein>
    <submittedName>
        <fullName evidence="3">Arsenate-mycothiol transferase</fullName>
        <ecNumber evidence="3">2.8.4.2</ecNumber>
    </submittedName>
</protein>
<gene>
    <name evidence="3" type="ORF">BJEO58_02274</name>
</gene>
<keyword evidence="4" id="KW-1185">Reference proteome</keyword>
<proteinExistence type="predicted"/>
<dbReference type="EC" id="2.8.4.2" evidence="3"/>
<dbReference type="PANTHER" id="PTHR43428:SF1">
    <property type="entry name" value="ARSENATE REDUCTASE"/>
    <property type="match status" value="1"/>
</dbReference>
<keyword evidence="1" id="KW-0059">Arsenical resistance</keyword>
<keyword evidence="3" id="KW-0808">Transferase</keyword>
<dbReference type="RefSeq" id="WP_101589604.1">
    <property type="nucleotide sequence ID" value="NZ_FXZM01000011.1"/>
</dbReference>
<sequence>MNPSVDSKPSVLFVCVKNGGKSQMAAALLRSHAGDAVEVHSAGTRPGTSLNALSAEAVAEVGADMSGEHPKPIAPDLLRRVDRVVVLGADARVEPVADMSATIETWNTDEPSERGIEGIERMRLVRDDIDARVQALHSTLLDD</sequence>
<dbReference type="GO" id="GO:0046685">
    <property type="term" value="P:response to arsenic-containing substance"/>
    <property type="evidence" value="ECO:0007669"/>
    <property type="project" value="UniProtKB-KW"/>
</dbReference>
<feature type="domain" description="Phosphotyrosine protein phosphatase I" evidence="2">
    <location>
        <begin position="9"/>
        <end position="139"/>
    </location>
</feature>
<dbReference type="SUPFAM" id="SSF52788">
    <property type="entry name" value="Phosphotyrosine protein phosphatases I"/>
    <property type="match status" value="1"/>
</dbReference>
<dbReference type="Pfam" id="PF01451">
    <property type="entry name" value="LMWPc"/>
    <property type="match status" value="1"/>
</dbReference>